<proteinExistence type="predicted"/>
<feature type="non-terminal residue" evidence="1">
    <location>
        <position position="1"/>
    </location>
</feature>
<protein>
    <submittedName>
        <fullName evidence="1">9516_t:CDS:1</fullName>
    </submittedName>
</protein>
<reference evidence="1" key="1">
    <citation type="submission" date="2021-06" db="EMBL/GenBank/DDBJ databases">
        <authorList>
            <person name="Kallberg Y."/>
            <person name="Tangrot J."/>
            <person name="Rosling A."/>
        </authorList>
    </citation>
    <scope>NUCLEOTIDE SEQUENCE</scope>
    <source>
        <strain evidence="1">IL203A</strain>
    </source>
</reference>
<dbReference type="Proteomes" id="UP000789702">
    <property type="component" value="Unassembled WGS sequence"/>
</dbReference>
<feature type="non-terminal residue" evidence="1">
    <location>
        <position position="201"/>
    </location>
</feature>
<comment type="caution">
    <text evidence="1">The sequence shown here is derived from an EMBL/GenBank/DDBJ whole genome shotgun (WGS) entry which is preliminary data.</text>
</comment>
<evidence type="ECO:0000313" key="2">
    <source>
        <dbReference type="Proteomes" id="UP000789702"/>
    </source>
</evidence>
<keyword evidence="2" id="KW-1185">Reference proteome</keyword>
<organism evidence="1 2">
    <name type="scientific">Dentiscutata heterogama</name>
    <dbReference type="NCBI Taxonomy" id="1316150"/>
    <lineage>
        <taxon>Eukaryota</taxon>
        <taxon>Fungi</taxon>
        <taxon>Fungi incertae sedis</taxon>
        <taxon>Mucoromycota</taxon>
        <taxon>Glomeromycotina</taxon>
        <taxon>Glomeromycetes</taxon>
        <taxon>Diversisporales</taxon>
        <taxon>Gigasporaceae</taxon>
        <taxon>Dentiscutata</taxon>
    </lineage>
</organism>
<name>A0ACA9NSL2_9GLOM</name>
<accession>A0ACA9NSL2</accession>
<sequence>VCTSPEMVIWLSLCREWCFRLSLLSCVHSLPGLVLRTFLCLFFAGFDALDFLVFALHWVWYFELFCVCSSPGLVLWTFLYLFFTGFGALDFLVLFAGFGDLDFLVFVLRQFGSLPGLVILYSFFARFGFWSFLYLFFTGFGVLDFLVFVLRQELCFGLKCSNKFGDLDFLVFVLHRVLCFGLSCIYSSPGLKWCFGLDCND</sequence>
<dbReference type="EMBL" id="CAJVPU010018824">
    <property type="protein sequence ID" value="CAG8668168.1"/>
    <property type="molecule type" value="Genomic_DNA"/>
</dbReference>
<evidence type="ECO:0000313" key="1">
    <source>
        <dbReference type="EMBL" id="CAG8668168.1"/>
    </source>
</evidence>
<gene>
    <name evidence="1" type="ORF">DHETER_LOCUS10060</name>
</gene>